<evidence type="ECO:0000313" key="3">
    <source>
        <dbReference type="EMBL" id="GFR44450.1"/>
    </source>
</evidence>
<organism evidence="3 4">
    <name type="scientific">Astrephomene gubernaculifera</name>
    <dbReference type="NCBI Taxonomy" id="47775"/>
    <lineage>
        <taxon>Eukaryota</taxon>
        <taxon>Viridiplantae</taxon>
        <taxon>Chlorophyta</taxon>
        <taxon>core chlorophytes</taxon>
        <taxon>Chlorophyceae</taxon>
        <taxon>CS clade</taxon>
        <taxon>Chlamydomonadales</taxon>
        <taxon>Astrephomenaceae</taxon>
        <taxon>Astrephomene</taxon>
    </lineage>
</organism>
<keyword evidence="4" id="KW-1185">Reference proteome</keyword>
<evidence type="ECO:0000256" key="2">
    <source>
        <dbReference type="SAM" id="SignalP"/>
    </source>
</evidence>
<evidence type="ECO:0000313" key="4">
    <source>
        <dbReference type="Proteomes" id="UP001054857"/>
    </source>
</evidence>
<protein>
    <recommendedName>
        <fullName evidence="5">Fe2OG dioxygenase domain-containing protein</fullName>
    </recommendedName>
</protein>
<dbReference type="EMBL" id="BMAR01000007">
    <property type="protein sequence ID" value="GFR44450.1"/>
    <property type="molecule type" value="Genomic_DNA"/>
</dbReference>
<gene>
    <name evidence="3" type="ORF">Agub_g5654</name>
</gene>
<dbReference type="InterPro" id="IPR027443">
    <property type="entry name" value="IPNS-like_sf"/>
</dbReference>
<dbReference type="Proteomes" id="UP001054857">
    <property type="component" value="Unassembled WGS sequence"/>
</dbReference>
<dbReference type="AlphaFoldDB" id="A0AAD3HL80"/>
<evidence type="ECO:0008006" key="5">
    <source>
        <dbReference type="Google" id="ProtNLM"/>
    </source>
</evidence>
<proteinExistence type="predicted"/>
<keyword evidence="2" id="KW-0732">Signal</keyword>
<comment type="caution">
    <text evidence="3">The sequence shown here is derived from an EMBL/GenBank/DDBJ whole genome shotgun (WGS) entry which is preliminary data.</text>
</comment>
<feature type="signal peptide" evidence="2">
    <location>
        <begin position="1"/>
        <end position="23"/>
    </location>
</feature>
<dbReference type="Gene3D" id="2.60.120.330">
    <property type="entry name" value="B-lactam Antibiotic, Isopenicillin N Synthase, Chain"/>
    <property type="match status" value="1"/>
</dbReference>
<feature type="compositionally biased region" description="Pro residues" evidence="1">
    <location>
        <begin position="442"/>
        <end position="469"/>
    </location>
</feature>
<dbReference type="PANTHER" id="PTHR40855:SF1">
    <property type="entry name" value="CLAVAMINATE SYNTHASE-LIKE PROTEIN"/>
    <property type="match status" value="1"/>
</dbReference>
<reference evidence="3 4" key="1">
    <citation type="journal article" date="2021" name="Sci. Rep.">
        <title>Genome sequencing of the multicellular alga Astrephomene provides insights into convergent evolution of germ-soma differentiation.</title>
        <authorList>
            <person name="Yamashita S."/>
            <person name="Yamamoto K."/>
            <person name="Matsuzaki R."/>
            <person name="Suzuki S."/>
            <person name="Yamaguchi H."/>
            <person name="Hirooka S."/>
            <person name="Minakuchi Y."/>
            <person name="Miyagishima S."/>
            <person name="Kawachi M."/>
            <person name="Toyoda A."/>
            <person name="Nozaki H."/>
        </authorList>
    </citation>
    <scope>NUCLEOTIDE SEQUENCE [LARGE SCALE GENOMIC DNA]</scope>
    <source>
        <strain evidence="3 4">NIES-4017</strain>
    </source>
</reference>
<sequence length="504" mass="53227">MARLMLGLLVVAVATSWLSPAVAYSPLQLPAFTLSSLKAPNAATLQSVGDAVSSLGMFAVTGFDAPNVAHDALSTFVSCALRGDIDLRQVTMDDGAKRNTIAAATNASVPQPLPADAVQHCPDFAVAANQLRAVVAATGSAYAALLDKLLYGDAACATPAQCFTDAVRYAESLEHFHLFEPAAAPTAEHTLAMHSDIGLFLVMSPAELFERVAAAAAASASPSSPRRYSHDLVVQLPDGRVVEPVLPDGALLVMNGEGLTRWMRPPSSDRPQPYSPMHEVLSSDMGGGVRAWFGRMFMPPHAARLQVLDGSRDALASSSRRMTFAEYRQHTYELFHEERGHEVSTVGCSPTRRVLVDESSCGADQVYCWMSCMNMTKLQPGDASCNKSEVVCADPYTSLVWPQNFIPANSTSPTHCKNCTIMCPNTYASTLIAISGAAVPQPSPAPVASPPPPKPVSPPPPKSAPPPPSGSSAASNVLGAASVCLRMGLQFAIASLLLRAMTWV</sequence>
<dbReference type="PANTHER" id="PTHR40855">
    <property type="entry name" value="DIOX_N DOMAIN-CONTAINING PROTEIN"/>
    <property type="match status" value="1"/>
</dbReference>
<name>A0AAD3HL80_9CHLO</name>
<feature type="chain" id="PRO_5042171953" description="Fe2OG dioxygenase domain-containing protein" evidence="2">
    <location>
        <begin position="24"/>
        <end position="504"/>
    </location>
</feature>
<evidence type="ECO:0000256" key="1">
    <source>
        <dbReference type="SAM" id="MobiDB-lite"/>
    </source>
</evidence>
<accession>A0AAD3HL80</accession>
<feature type="region of interest" description="Disordered" evidence="1">
    <location>
        <begin position="442"/>
        <end position="472"/>
    </location>
</feature>